<accession>A0AAW0AVP5</accession>
<comment type="caution">
    <text evidence="2">The sequence shown here is derived from an EMBL/GenBank/DDBJ whole genome shotgun (WGS) entry which is preliminary data.</text>
</comment>
<feature type="region of interest" description="Disordered" evidence="1">
    <location>
        <begin position="64"/>
        <end position="109"/>
    </location>
</feature>
<evidence type="ECO:0000313" key="2">
    <source>
        <dbReference type="EMBL" id="KAK7017534.1"/>
    </source>
</evidence>
<sequence length="168" mass="17241">MHEILARKFGYKNRPLKTTNLQSTTRFSLQTHSQTFQPPCTSLLVALALPTAVVVAGPVPQCTCPPPPPPTHTTPPPPPPPPPTHTTTNPPPPPPTNTPTPPPPPPSGPVCSSRGKAYCCNGGIANYGVINVNADNCQQANLGGLTGTITGLLSGVLGGVEGLVDGLL</sequence>
<dbReference type="PRINTS" id="PR01217">
    <property type="entry name" value="PRICHEXTENSN"/>
</dbReference>
<name>A0AAW0AVP5_9AGAR</name>
<protein>
    <recommendedName>
        <fullName evidence="4">Hydrophobin</fullName>
    </recommendedName>
</protein>
<reference evidence="2 3" key="1">
    <citation type="submission" date="2024-01" db="EMBL/GenBank/DDBJ databases">
        <title>A draft genome for a cacao thread blight-causing isolate of Paramarasmius palmivorus.</title>
        <authorList>
            <person name="Baruah I.K."/>
            <person name="Bukari Y."/>
            <person name="Amoako-Attah I."/>
            <person name="Meinhardt L.W."/>
            <person name="Bailey B.A."/>
            <person name="Cohen S.P."/>
        </authorList>
    </citation>
    <scope>NUCLEOTIDE SEQUENCE [LARGE SCALE GENOMIC DNA]</scope>
    <source>
        <strain evidence="2 3">GH-12</strain>
    </source>
</reference>
<feature type="compositionally biased region" description="Pro residues" evidence="1">
    <location>
        <begin position="64"/>
        <end position="108"/>
    </location>
</feature>
<dbReference type="AlphaFoldDB" id="A0AAW0AVP5"/>
<keyword evidence="3" id="KW-1185">Reference proteome</keyword>
<evidence type="ECO:0008006" key="4">
    <source>
        <dbReference type="Google" id="ProtNLM"/>
    </source>
</evidence>
<evidence type="ECO:0000313" key="3">
    <source>
        <dbReference type="Proteomes" id="UP001383192"/>
    </source>
</evidence>
<organism evidence="2 3">
    <name type="scientific">Paramarasmius palmivorus</name>
    <dbReference type="NCBI Taxonomy" id="297713"/>
    <lineage>
        <taxon>Eukaryota</taxon>
        <taxon>Fungi</taxon>
        <taxon>Dikarya</taxon>
        <taxon>Basidiomycota</taxon>
        <taxon>Agaricomycotina</taxon>
        <taxon>Agaricomycetes</taxon>
        <taxon>Agaricomycetidae</taxon>
        <taxon>Agaricales</taxon>
        <taxon>Marasmiineae</taxon>
        <taxon>Marasmiaceae</taxon>
        <taxon>Paramarasmius</taxon>
    </lineage>
</organism>
<evidence type="ECO:0000256" key="1">
    <source>
        <dbReference type="SAM" id="MobiDB-lite"/>
    </source>
</evidence>
<dbReference type="EMBL" id="JAYKXP010000250">
    <property type="protein sequence ID" value="KAK7017534.1"/>
    <property type="molecule type" value="Genomic_DNA"/>
</dbReference>
<gene>
    <name evidence="2" type="ORF">VNI00_018586</name>
</gene>
<dbReference type="Proteomes" id="UP001383192">
    <property type="component" value="Unassembled WGS sequence"/>
</dbReference>
<proteinExistence type="predicted"/>